<dbReference type="Pfam" id="PF14616">
    <property type="entry name" value="Rua1_C"/>
    <property type="match status" value="1"/>
</dbReference>
<protein>
    <recommendedName>
        <fullName evidence="2">Transcription regulator Rua1 C-terminal domain-containing protein</fullName>
    </recommendedName>
</protein>
<feature type="region of interest" description="Disordered" evidence="1">
    <location>
        <begin position="282"/>
        <end position="309"/>
    </location>
</feature>
<dbReference type="Proteomes" id="UP000799436">
    <property type="component" value="Unassembled WGS sequence"/>
</dbReference>
<evidence type="ECO:0000313" key="4">
    <source>
        <dbReference type="Proteomes" id="UP000799436"/>
    </source>
</evidence>
<reference evidence="3" key="1">
    <citation type="journal article" date="2020" name="Stud. Mycol.">
        <title>101 Dothideomycetes genomes: a test case for predicting lifestyles and emergence of pathogens.</title>
        <authorList>
            <person name="Haridas S."/>
            <person name="Albert R."/>
            <person name="Binder M."/>
            <person name="Bloem J."/>
            <person name="Labutti K."/>
            <person name="Salamov A."/>
            <person name="Andreopoulos B."/>
            <person name="Baker S."/>
            <person name="Barry K."/>
            <person name="Bills G."/>
            <person name="Bluhm B."/>
            <person name="Cannon C."/>
            <person name="Castanera R."/>
            <person name="Culley D."/>
            <person name="Daum C."/>
            <person name="Ezra D."/>
            <person name="Gonzalez J."/>
            <person name="Henrissat B."/>
            <person name="Kuo A."/>
            <person name="Liang C."/>
            <person name="Lipzen A."/>
            <person name="Lutzoni F."/>
            <person name="Magnuson J."/>
            <person name="Mondo S."/>
            <person name="Nolan M."/>
            <person name="Ohm R."/>
            <person name="Pangilinan J."/>
            <person name="Park H.-J."/>
            <person name="Ramirez L."/>
            <person name="Alfaro M."/>
            <person name="Sun H."/>
            <person name="Tritt A."/>
            <person name="Yoshinaga Y."/>
            <person name="Zwiers L.-H."/>
            <person name="Turgeon B."/>
            <person name="Goodwin S."/>
            <person name="Spatafora J."/>
            <person name="Crous P."/>
            <person name="Grigoriev I."/>
        </authorList>
    </citation>
    <scope>NUCLEOTIDE SEQUENCE</scope>
    <source>
        <strain evidence="3">CBS 116005</strain>
    </source>
</reference>
<proteinExistence type="predicted"/>
<feature type="compositionally biased region" description="Low complexity" evidence="1">
    <location>
        <begin position="299"/>
        <end position="309"/>
    </location>
</feature>
<feature type="region of interest" description="Disordered" evidence="1">
    <location>
        <begin position="109"/>
        <end position="142"/>
    </location>
</feature>
<gene>
    <name evidence="3" type="ORF">EJ03DRAFT_141323</name>
</gene>
<dbReference type="EMBL" id="ML995852">
    <property type="protein sequence ID" value="KAF2767702.1"/>
    <property type="molecule type" value="Genomic_DNA"/>
</dbReference>
<feature type="compositionally biased region" description="Polar residues" evidence="1">
    <location>
        <begin position="132"/>
        <end position="142"/>
    </location>
</feature>
<evidence type="ECO:0000259" key="2">
    <source>
        <dbReference type="Pfam" id="PF14616"/>
    </source>
</evidence>
<evidence type="ECO:0000313" key="3">
    <source>
        <dbReference type="EMBL" id="KAF2767702.1"/>
    </source>
</evidence>
<organism evidence="3 4">
    <name type="scientific">Teratosphaeria nubilosa</name>
    <dbReference type="NCBI Taxonomy" id="161662"/>
    <lineage>
        <taxon>Eukaryota</taxon>
        <taxon>Fungi</taxon>
        <taxon>Dikarya</taxon>
        <taxon>Ascomycota</taxon>
        <taxon>Pezizomycotina</taxon>
        <taxon>Dothideomycetes</taxon>
        <taxon>Dothideomycetidae</taxon>
        <taxon>Mycosphaerellales</taxon>
        <taxon>Teratosphaeriaceae</taxon>
        <taxon>Teratosphaeria</taxon>
    </lineage>
</organism>
<sequence length="309" mass="34775">MNHPYGNFDVGLWDLLPGDTEDECLSRTSHDVSTQYGAPTRTQPAQNMHPLQSHEHQTFFTRVPERQWQSPAVDIALAAQHLYPNALVFDQANYFGMVSDGPGITSNWSRSSHSINPDVPVSGTCSDPRDTGPSSLQLQWPPSASDIFKPLLRRSDPPETDFVVGVSQPQPQNPRFEGDLYTAQWTRGDGPDRFGWCGYCSSWWRLKDSAYWYHAHYTHGVSCTTGRQFPLPIGFRRSPGASDWEAYCGACSSWVPVGNGQRLCTAYWRHAYKCQTRHRKCPERMDSGTQSRSPRKSPVRPSLLPKGLS</sequence>
<evidence type="ECO:0000256" key="1">
    <source>
        <dbReference type="SAM" id="MobiDB-lite"/>
    </source>
</evidence>
<accession>A0A6G1L541</accession>
<dbReference type="PANTHER" id="PTHR28125">
    <property type="entry name" value="MEIOTIC EXPRESSION UP-REGULATED PROTEIN 26"/>
    <property type="match status" value="1"/>
</dbReference>
<keyword evidence="4" id="KW-1185">Reference proteome</keyword>
<dbReference type="PANTHER" id="PTHR28125:SF2">
    <property type="entry name" value="MEIOTIC EXPRESSION UP-REGULATED PROTEIN 26"/>
    <property type="match status" value="1"/>
</dbReference>
<feature type="domain" description="Transcription regulator Rua1 C-terminal" evidence="2">
    <location>
        <begin position="178"/>
        <end position="274"/>
    </location>
</feature>
<dbReference type="AlphaFoldDB" id="A0A6G1L541"/>
<dbReference type="OrthoDB" id="5595379at2759"/>
<dbReference type="InterPro" id="IPR028012">
    <property type="entry name" value="Rua1_C"/>
</dbReference>
<name>A0A6G1L541_9PEZI</name>